<gene>
    <name evidence="4" type="ORF">GTS_12270</name>
</gene>
<dbReference type="PANTHER" id="PTHR43037:SF1">
    <property type="entry name" value="BLL1128 PROTEIN"/>
    <property type="match status" value="1"/>
</dbReference>
<evidence type="ECO:0000313" key="5">
    <source>
        <dbReference type="Proteomes" id="UP000298860"/>
    </source>
</evidence>
<feature type="signal peptide" evidence="3">
    <location>
        <begin position="1"/>
        <end position="27"/>
    </location>
</feature>
<dbReference type="InterPro" id="IPR010126">
    <property type="entry name" value="Esterase_phb"/>
</dbReference>
<dbReference type="OrthoDB" id="9767239at2"/>
<dbReference type="GO" id="GO:0016787">
    <property type="term" value="F:hydrolase activity"/>
    <property type="evidence" value="ECO:0007669"/>
    <property type="project" value="UniProtKB-KW"/>
</dbReference>
<protein>
    <submittedName>
        <fullName evidence="4">Feruloyl esterase</fullName>
    </submittedName>
</protein>
<dbReference type="EMBL" id="BJFL01000004">
    <property type="protein sequence ID" value="GDY29594.1"/>
    <property type="molecule type" value="Genomic_DNA"/>
</dbReference>
<dbReference type="Gene3D" id="3.40.50.1820">
    <property type="entry name" value="alpha/beta hydrolase"/>
    <property type="match status" value="1"/>
</dbReference>
<dbReference type="PANTHER" id="PTHR43037">
    <property type="entry name" value="UNNAMED PRODUCT-RELATED"/>
    <property type="match status" value="1"/>
</dbReference>
<dbReference type="GO" id="GO:0005576">
    <property type="term" value="C:extracellular region"/>
    <property type="evidence" value="ECO:0007669"/>
    <property type="project" value="InterPro"/>
</dbReference>
<dbReference type="NCBIfam" id="TIGR01840">
    <property type="entry name" value="esterase_phb"/>
    <property type="match status" value="1"/>
</dbReference>
<comment type="caution">
    <text evidence="4">The sequence shown here is derived from an EMBL/GenBank/DDBJ whole genome shotgun (WGS) entry which is preliminary data.</text>
</comment>
<evidence type="ECO:0000256" key="2">
    <source>
        <dbReference type="ARBA" id="ARBA00022801"/>
    </source>
</evidence>
<dbReference type="Pfam" id="PF10503">
    <property type="entry name" value="Esterase_PHB"/>
    <property type="match status" value="1"/>
</dbReference>
<dbReference type="AlphaFoldDB" id="A0A4D4J2E9"/>
<dbReference type="Proteomes" id="UP000298860">
    <property type="component" value="Unassembled WGS sequence"/>
</dbReference>
<sequence length="322" mass="33713">MMRLRWALALLALVAGVSVLATPAAGAASIQEVTGFGSNPGNLRMFRYTPDNLPTGRPVVVALHGCTQDAAGYGTNAGWVQLAQQWRFTLVLAQQDTANNASRCFNWFQSGDITRGQGEAASIAQMAQRAVADAGADPQRVYVTGLSAGGAMTAVMLATYPDVFHGGGIVAGIPYGCAASMLEAYSCMYPGRTMTAQQWGDKVRAASGSYTGPWPTVSIWQGTADYTVAPANEGELVKQWTNVHGTDATADTTDTAAGYPHAVYRDGAGQPVVETYTITGMGHGQPIDPGTGPRQCGSPAPYILDVNICAAWYLGHGWGLDG</sequence>
<name>A0A4D4J2E9_9PSEU</name>
<proteinExistence type="predicted"/>
<evidence type="ECO:0000256" key="1">
    <source>
        <dbReference type="ARBA" id="ARBA00022729"/>
    </source>
</evidence>
<evidence type="ECO:0000313" key="4">
    <source>
        <dbReference type="EMBL" id="GDY29594.1"/>
    </source>
</evidence>
<dbReference type="RefSeq" id="WP_137812779.1">
    <property type="nucleotide sequence ID" value="NZ_BJFL01000004.1"/>
</dbReference>
<accession>A0A4D4J2E9</accession>
<evidence type="ECO:0000256" key="3">
    <source>
        <dbReference type="SAM" id="SignalP"/>
    </source>
</evidence>
<keyword evidence="5" id="KW-1185">Reference proteome</keyword>
<dbReference type="SUPFAM" id="SSF53474">
    <property type="entry name" value="alpha/beta-Hydrolases"/>
    <property type="match status" value="2"/>
</dbReference>
<dbReference type="InterPro" id="IPR050955">
    <property type="entry name" value="Plant_Biomass_Hydrol_Est"/>
</dbReference>
<feature type="chain" id="PRO_5020851373" evidence="3">
    <location>
        <begin position="28"/>
        <end position="322"/>
    </location>
</feature>
<keyword evidence="1 3" id="KW-0732">Signal</keyword>
<dbReference type="InterPro" id="IPR029058">
    <property type="entry name" value="AB_hydrolase_fold"/>
</dbReference>
<reference evidence="5" key="1">
    <citation type="submission" date="2019-04" db="EMBL/GenBank/DDBJ databases">
        <title>Draft genome sequence of Pseudonocardiaceae bacterium SL3-2-4.</title>
        <authorList>
            <person name="Ningsih F."/>
            <person name="Yokota A."/>
            <person name="Sakai Y."/>
            <person name="Nanatani K."/>
            <person name="Yabe S."/>
            <person name="Oetari A."/>
            <person name="Sjamsuridzal W."/>
        </authorList>
    </citation>
    <scope>NUCLEOTIDE SEQUENCE [LARGE SCALE GENOMIC DNA]</scope>
    <source>
        <strain evidence="5">SL3-2-4</strain>
    </source>
</reference>
<keyword evidence="2" id="KW-0378">Hydrolase</keyword>
<organism evidence="4 5">
    <name type="scientific">Gandjariella thermophila</name>
    <dbReference type="NCBI Taxonomy" id="1931992"/>
    <lineage>
        <taxon>Bacteria</taxon>
        <taxon>Bacillati</taxon>
        <taxon>Actinomycetota</taxon>
        <taxon>Actinomycetes</taxon>
        <taxon>Pseudonocardiales</taxon>
        <taxon>Pseudonocardiaceae</taxon>
        <taxon>Gandjariella</taxon>
    </lineage>
</organism>